<name>A0ABU9HZP3_9FLAO</name>
<evidence type="ECO:0000313" key="3">
    <source>
        <dbReference type="Proteomes" id="UP001464555"/>
    </source>
</evidence>
<reference evidence="2 3" key="1">
    <citation type="submission" date="2024-04" db="EMBL/GenBank/DDBJ databases">
        <title>Flavobacterium sp. DGU11 16S ribosomal RNA gene Genome sequencing and assembly.</title>
        <authorList>
            <person name="Park S."/>
        </authorList>
    </citation>
    <scope>NUCLEOTIDE SEQUENCE [LARGE SCALE GENOMIC DNA]</scope>
    <source>
        <strain evidence="2 3">DGU11</strain>
    </source>
</reference>
<keyword evidence="1" id="KW-0732">Signal</keyword>
<proteinExistence type="predicted"/>
<accession>A0ABU9HZP3</accession>
<dbReference type="InterPro" id="IPR046219">
    <property type="entry name" value="DUF6252"/>
</dbReference>
<dbReference type="RefSeq" id="WP_341697940.1">
    <property type="nucleotide sequence ID" value="NZ_JBBYHR010000009.1"/>
</dbReference>
<dbReference type="Proteomes" id="UP001464555">
    <property type="component" value="Unassembled WGS sequence"/>
</dbReference>
<feature type="signal peptide" evidence="1">
    <location>
        <begin position="1"/>
        <end position="22"/>
    </location>
</feature>
<gene>
    <name evidence="2" type="ORF">AAEO56_15335</name>
</gene>
<organism evidence="2 3">
    <name type="scientific">Flavobacterium arundinis</name>
    <dbReference type="NCBI Taxonomy" id="3139143"/>
    <lineage>
        <taxon>Bacteria</taxon>
        <taxon>Pseudomonadati</taxon>
        <taxon>Bacteroidota</taxon>
        <taxon>Flavobacteriia</taxon>
        <taxon>Flavobacteriales</taxon>
        <taxon>Flavobacteriaceae</taxon>
        <taxon>Flavobacterium</taxon>
    </lineage>
</organism>
<sequence length="293" mass="32135">MKKLKNALFVLFVGLAASCSSDSDTPVNNPITGDDYFNYTIDGVEQDITQITAVRSGNMFEVVGTAASGRVVDVQFNKWGDVGDVQTLANDFNIPWRTTYHYFKSNYFTFELVSIDEATKKVKVNFSGKVYDDEYILSDGFSVIEGSFQVTYTDVAPIISGLGVSATVAGQEWHDSDGDITGGWAGEDMTLNASNDTKYTIGIVTNHDDTVVGNYSIGPNETSNKMKLFVYNTETDEEDEYITVSGNMNVTTKTEGLQYTVIEGTFNFIAKNPDTNQTVTITGGSFKQAYETP</sequence>
<evidence type="ECO:0000256" key="1">
    <source>
        <dbReference type="SAM" id="SignalP"/>
    </source>
</evidence>
<feature type="chain" id="PRO_5047496606" description="Lipoprotein" evidence="1">
    <location>
        <begin position="23"/>
        <end position="293"/>
    </location>
</feature>
<comment type="caution">
    <text evidence="2">The sequence shown here is derived from an EMBL/GenBank/DDBJ whole genome shotgun (WGS) entry which is preliminary data.</text>
</comment>
<dbReference type="EMBL" id="JBBYHR010000009">
    <property type="protein sequence ID" value="MEL1245646.1"/>
    <property type="molecule type" value="Genomic_DNA"/>
</dbReference>
<dbReference type="PROSITE" id="PS51257">
    <property type="entry name" value="PROKAR_LIPOPROTEIN"/>
    <property type="match status" value="1"/>
</dbReference>
<evidence type="ECO:0000313" key="2">
    <source>
        <dbReference type="EMBL" id="MEL1245646.1"/>
    </source>
</evidence>
<evidence type="ECO:0008006" key="4">
    <source>
        <dbReference type="Google" id="ProtNLM"/>
    </source>
</evidence>
<dbReference type="Pfam" id="PF19765">
    <property type="entry name" value="DUF6252"/>
    <property type="match status" value="1"/>
</dbReference>
<protein>
    <recommendedName>
        <fullName evidence="4">Lipoprotein</fullName>
    </recommendedName>
</protein>
<keyword evidence="3" id="KW-1185">Reference proteome</keyword>